<dbReference type="EMBL" id="JANBPT010000375">
    <property type="protein sequence ID" value="KAJ1922756.1"/>
    <property type="molecule type" value="Genomic_DNA"/>
</dbReference>
<organism evidence="2 3">
    <name type="scientific">Tieghemiomyces parasiticus</name>
    <dbReference type="NCBI Taxonomy" id="78921"/>
    <lineage>
        <taxon>Eukaryota</taxon>
        <taxon>Fungi</taxon>
        <taxon>Fungi incertae sedis</taxon>
        <taxon>Zoopagomycota</taxon>
        <taxon>Kickxellomycotina</taxon>
        <taxon>Dimargaritomycetes</taxon>
        <taxon>Dimargaritales</taxon>
        <taxon>Dimargaritaceae</taxon>
        <taxon>Tieghemiomyces</taxon>
    </lineage>
</organism>
<name>A0A9W8AD86_9FUNG</name>
<accession>A0A9W8AD86</accession>
<gene>
    <name evidence="2" type="ORF">IWQ60_006320</name>
</gene>
<evidence type="ECO:0008006" key="4">
    <source>
        <dbReference type="Google" id="ProtNLM"/>
    </source>
</evidence>
<protein>
    <recommendedName>
        <fullName evidence="4">F-box domain-containing protein</fullName>
    </recommendedName>
</protein>
<proteinExistence type="predicted"/>
<keyword evidence="1" id="KW-0732">Signal</keyword>
<feature type="signal peptide" evidence="1">
    <location>
        <begin position="1"/>
        <end position="17"/>
    </location>
</feature>
<dbReference type="AlphaFoldDB" id="A0A9W8AD86"/>
<feature type="chain" id="PRO_5040749874" description="F-box domain-containing protein" evidence="1">
    <location>
        <begin position="18"/>
        <end position="428"/>
    </location>
</feature>
<keyword evidence="3" id="KW-1185">Reference proteome</keyword>
<evidence type="ECO:0000256" key="1">
    <source>
        <dbReference type="SAM" id="SignalP"/>
    </source>
</evidence>
<reference evidence="2" key="1">
    <citation type="submission" date="2022-07" db="EMBL/GenBank/DDBJ databases">
        <title>Phylogenomic reconstructions and comparative analyses of Kickxellomycotina fungi.</title>
        <authorList>
            <person name="Reynolds N.K."/>
            <person name="Stajich J.E."/>
            <person name="Barry K."/>
            <person name="Grigoriev I.V."/>
            <person name="Crous P."/>
            <person name="Smith M.E."/>
        </authorList>
    </citation>
    <scope>NUCLEOTIDE SEQUENCE</scope>
    <source>
        <strain evidence="2">RSA 861</strain>
    </source>
</reference>
<evidence type="ECO:0000313" key="2">
    <source>
        <dbReference type="EMBL" id="KAJ1922756.1"/>
    </source>
</evidence>
<sequence>MLRAILLMTFALTAVRAGSQLSVLNKPELIEAQPCQLGRLPLELISHILEHMETGDACQVGYAYGPAYSALVKDPKRKLLPIHPKLIPRHVLSLTTDPPLQDDIPKVATRLSDLNKWLRKAEDSVMNKRLVAGCHELFVTLKGARWAYGRLVVYQRLLRLSSMSLTYNQQVAQGHLASIVSRSNDALAQMRYLDPAKLSWSQRLYLFPYATAAALGQPDLAVRAIKILSQTAKSTTSNSPLRGFIPADILLKLWKTPDQGLLFTLHSYSHFVLAPSVQFALAQQGSWSTLLEFLRALKAVKPWTQGTMFKQFFLTQLLWLEWNPAAVGRIWSEVEIYATYVVPSIQPLCAESMGFHKAAAALRAEHQRRDPRFEEEDQCDVTNFYDETYFHLTHNPAGHTVLVDPEDITVVANADVMIDNAPFIFVPF</sequence>
<comment type="caution">
    <text evidence="2">The sequence shown here is derived from an EMBL/GenBank/DDBJ whole genome shotgun (WGS) entry which is preliminary data.</text>
</comment>
<dbReference type="Proteomes" id="UP001150569">
    <property type="component" value="Unassembled WGS sequence"/>
</dbReference>
<evidence type="ECO:0000313" key="3">
    <source>
        <dbReference type="Proteomes" id="UP001150569"/>
    </source>
</evidence>